<dbReference type="GO" id="GO:0003700">
    <property type="term" value="F:DNA-binding transcription factor activity"/>
    <property type="evidence" value="ECO:0007669"/>
    <property type="project" value="InterPro"/>
</dbReference>
<dbReference type="InterPro" id="IPR036390">
    <property type="entry name" value="WH_DNA-bd_sf"/>
</dbReference>
<evidence type="ECO:0000256" key="4">
    <source>
        <dbReference type="ARBA" id="ARBA00023125"/>
    </source>
</evidence>
<dbReference type="InterPro" id="IPR015421">
    <property type="entry name" value="PyrdxlP-dep_Trfase_major"/>
</dbReference>
<dbReference type="GO" id="GO:0003677">
    <property type="term" value="F:DNA binding"/>
    <property type="evidence" value="ECO:0007669"/>
    <property type="project" value="UniProtKB-KW"/>
</dbReference>
<dbReference type="PANTHER" id="PTHR46577">
    <property type="entry name" value="HTH-TYPE TRANSCRIPTIONAL REGULATORY PROTEIN GABR"/>
    <property type="match status" value="1"/>
</dbReference>
<dbReference type="CDD" id="cd07377">
    <property type="entry name" value="WHTH_GntR"/>
    <property type="match status" value="1"/>
</dbReference>
<accession>X5DM91</accession>
<protein>
    <submittedName>
        <fullName evidence="7">Transcriptional regulator, GntR-family</fullName>
    </submittedName>
</protein>
<evidence type="ECO:0000256" key="5">
    <source>
        <dbReference type="ARBA" id="ARBA00023163"/>
    </source>
</evidence>
<keyword evidence="5" id="KW-0804">Transcription</keyword>
<evidence type="ECO:0000259" key="6">
    <source>
        <dbReference type="PROSITE" id="PS50949"/>
    </source>
</evidence>
<dbReference type="InterPro" id="IPR000524">
    <property type="entry name" value="Tscrpt_reg_HTH_GntR"/>
</dbReference>
<evidence type="ECO:0000256" key="2">
    <source>
        <dbReference type="ARBA" id="ARBA00022898"/>
    </source>
</evidence>
<name>X5DM91_9CORY</name>
<proteinExistence type="inferred from homology"/>
<keyword evidence="4" id="KW-0238">DNA-binding</keyword>
<dbReference type="InterPro" id="IPR004839">
    <property type="entry name" value="Aminotransferase_I/II_large"/>
</dbReference>
<dbReference type="PANTHER" id="PTHR46577:SF2">
    <property type="entry name" value="TRANSCRIPTIONAL REGULATORY PROTEIN"/>
    <property type="match status" value="1"/>
</dbReference>
<dbReference type="InterPro" id="IPR015424">
    <property type="entry name" value="PyrdxlP-dep_Trfase"/>
</dbReference>
<evidence type="ECO:0000313" key="8">
    <source>
        <dbReference type="Proteomes" id="UP000023703"/>
    </source>
</evidence>
<dbReference type="KEGG" id="cgy:CGLY_08940"/>
<dbReference type="Gene3D" id="1.10.10.10">
    <property type="entry name" value="Winged helix-like DNA-binding domain superfamily/Winged helix DNA-binding domain"/>
    <property type="match status" value="1"/>
</dbReference>
<dbReference type="Gene3D" id="3.40.640.10">
    <property type="entry name" value="Type I PLP-dependent aspartate aminotransferase-like (Major domain)"/>
    <property type="match status" value="1"/>
</dbReference>
<feature type="domain" description="HTH gntR-type" evidence="6">
    <location>
        <begin position="1"/>
        <end position="60"/>
    </location>
</feature>
<dbReference type="SUPFAM" id="SSF46785">
    <property type="entry name" value="Winged helix' DNA-binding domain"/>
    <property type="match status" value="1"/>
</dbReference>
<dbReference type="Pfam" id="PF00155">
    <property type="entry name" value="Aminotran_1_2"/>
    <property type="match status" value="1"/>
</dbReference>
<dbReference type="Gene3D" id="3.90.1150.10">
    <property type="entry name" value="Aspartate Aminotransferase, domain 1"/>
    <property type="match status" value="1"/>
</dbReference>
<reference evidence="7 8" key="1">
    <citation type="journal article" date="2015" name="Int. J. Syst. Evol. Microbiol.">
        <title>Revisiting Corynebacterium glyciniphilum (ex Kubota et al., 1972) sp. nov., nom. rev., isolated from putrefied banana.</title>
        <authorList>
            <person name="Al-Dilaimi A."/>
            <person name="Bednarz H."/>
            <person name="Lomker A."/>
            <person name="Niehaus K."/>
            <person name="Kalinowski J."/>
            <person name="Ruckert C."/>
        </authorList>
    </citation>
    <scope>NUCLEOTIDE SEQUENCE [LARGE SCALE GENOMIC DNA]</scope>
    <source>
        <strain evidence="7">AJ 3170</strain>
    </source>
</reference>
<evidence type="ECO:0000313" key="7">
    <source>
        <dbReference type="EMBL" id="AHW64233.1"/>
    </source>
</evidence>
<dbReference type="CDD" id="cd00609">
    <property type="entry name" value="AAT_like"/>
    <property type="match status" value="1"/>
</dbReference>
<dbReference type="eggNOG" id="COG1167">
    <property type="taxonomic scope" value="Bacteria"/>
</dbReference>
<dbReference type="SUPFAM" id="SSF53383">
    <property type="entry name" value="PLP-dependent transferases"/>
    <property type="match status" value="1"/>
</dbReference>
<dbReference type="InterPro" id="IPR036388">
    <property type="entry name" value="WH-like_DNA-bd_sf"/>
</dbReference>
<dbReference type="GO" id="GO:0030170">
    <property type="term" value="F:pyridoxal phosphate binding"/>
    <property type="evidence" value="ECO:0007669"/>
    <property type="project" value="InterPro"/>
</dbReference>
<dbReference type="HOGENOM" id="CLU_017584_0_0_11"/>
<organism evidence="7 8">
    <name type="scientific">Corynebacterium glyciniphilum AJ 3170</name>
    <dbReference type="NCBI Taxonomy" id="1404245"/>
    <lineage>
        <taxon>Bacteria</taxon>
        <taxon>Bacillati</taxon>
        <taxon>Actinomycetota</taxon>
        <taxon>Actinomycetes</taxon>
        <taxon>Mycobacteriales</taxon>
        <taxon>Corynebacteriaceae</taxon>
        <taxon>Corynebacterium</taxon>
    </lineage>
</organism>
<dbReference type="InterPro" id="IPR051446">
    <property type="entry name" value="HTH_trans_reg/aminotransferase"/>
</dbReference>
<keyword evidence="8" id="KW-1185">Reference proteome</keyword>
<dbReference type="EMBL" id="CP006842">
    <property type="protein sequence ID" value="AHW64233.1"/>
    <property type="molecule type" value="Genomic_DNA"/>
</dbReference>
<dbReference type="SMART" id="SM00345">
    <property type="entry name" value="HTH_GNTR"/>
    <property type="match status" value="1"/>
</dbReference>
<dbReference type="STRING" id="1404245.CGLY_08940"/>
<dbReference type="PROSITE" id="PS50949">
    <property type="entry name" value="HTH_GNTR"/>
    <property type="match status" value="1"/>
</dbReference>
<keyword evidence="2" id="KW-0663">Pyridoxal phosphate</keyword>
<dbReference type="Pfam" id="PF00392">
    <property type="entry name" value="GntR"/>
    <property type="match status" value="1"/>
</dbReference>
<dbReference type="InterPro" id="IPR015422">
    <property type="entry name" value="PyrdxlP-dep_Trfase_small"/>
</dbReference>
<evidence type="ECO:0000256" key="1">
    <source>
        <dbReference type="ARBA" id="ARBA00005384"/>
    </source>
</evidence>
<sequence>MTELRQWIEGRAPGTKLPATRTLVRDHGIGPGTVQSALRTLTAEGLVETRPGVGTFIAAGPTGRRLHPADYSWQAGALGAATSVGATTAASGGSEDGPLRPTPEDAVSLHNGYPDRRLLPEKIVRQALARAARSDAAVAAAPRAGVPELRQWFAHELGQHTPAGTTPAAAADVTVLPGTQSGLAAIFRAVAAPGAPVVIESPTYWGAILAAGESGVQLVPAVGSDDGPDPVELDRTFARTGARAFYAQPRYANPTGITWSPTRRGEIIEVLERHGAFLIEDDWAHDFGMTDHPEQAPMAAQDDAGRVIYLRSLTKSVSPALRVGTVIARGPVGERIRANVAASAMYVSPLLQAAALDVVSQPAWRTHRASLRGQLRSRRDLLADAVHTRLPDAVLSGLPGGGLNLWVRLPDTTDLRCLVVDCERAGVMIASGDGLFPAEPTGKFIRLNFAGPDPGRFEPAVRTIAEVLSRCR</sequence>
<evidence type="ECO:0000256" key="3">
    <source>
        <dbReference type="ARBA" id="ARBA00023015"/>
    </source>
</evidence>
<keyword evidence="3" id="KW-0805">Transcription regulation</keyword>
<dbReference type="Proteomes" id="UP000023703">
    <property type="component" value="Chromosome"/>
</dbReference>
<gene>
    <name evidence="7" type="ORF">CGLY_08940</name>
</gene>
<dbReference type="AlphaFoldDB" id="X5DM91"/>
<comment type="similarity">
    <text evidence="1">In the C-terminal section; belongs to the class-I pyridoxal-phosphate-dependent aminotransferase family.</text>
</comment>